<dbReference type="Gene3D" id="3.40.190.10">
    <property type="entry name" value="Periplasmic binding protein-like II"/>
    <property type="match status" value="1"/>
</dbReference>
<gene>
    <name evidence="4" type="ORF">HMPREF9488_00885</name>
</gene>
<keyword evidence="5" id="KW-1185">Reference proteome</keyword>
<feature type="transmembrane region" description="Helical" evidence="2">
    <location>
        <begin position="12"/>
        <end position="32"/>
    </location>
</feature>
<dbReference type="HOGENOM" id="CLU_016455_9_2_9"/>
<evidence type="ECO:0000256" key="1">
    <source>
        <dbReference type="ARBA" id="ARBA00006068"/>
    </source>
</evidence>
<evidence type="ECO:0000313" key="5">
    <source>
        <dbReference type="Proteomes" id="UP000003157"/>
    </source>
</evidence>
<evidence type="ECO:0000259" key="3">
    <source>
        <dbReference type="Pfam" id="PF03816"/>
    </source>
</evidence>
<dbReference type="AlphaFoldDB" id="E7G7Z7"/>
<dbReference type="OrthoDB" id="27330at2"/>
<dbReference type="InterPro" id="IPR004474">
    <property type="entry name" value="LytR_CpsA_psr"/>
</dbReference>
<feature type="transmembrane region" description="Helical" evidence="2">
    <location>
        <begin position="68"/>
        <end position="89"/>
    </location>
</feature>
<dbReference type="Gene3D" id="3.40.630.190">
    <property type="entry name" value="LCP protein"/>
    <property type="match status" value="1"/>
</dbReference>
<dbReference type="RefSeq" id="WP_008788001.1">
    <property type="nucleotide sequence ID" value="NZ_AKCB01000001.1"/>
</dbReference>
<comment type="caution">
    <text evidence="4">The sequence shown here is derived from an EMBL/GenBank/DDBJ whole genome shotgun (WGS) entry which is preliminary data.</text>
</comment>
<evidence type="ECO:0000313" key="4">
    <source>
        <dbReference type="EMBL" id="EFW05918.1"/>
    </source>
</evidence>
<protein>
    <recommendedName>
        <fullName evidence="3">Cell envelope-related transcriptional attenuator domain-containing protein</fullName>
    </recommendedName>
</protein>
<dbReference type="InterPro" id="IPR050922">
    <property type="entry name" value="LytR/CpsA/Psr_CW_biosynth"/>
</dbReference>
<evidence type="ECO:0000256" key="2">
    <source>
        <dbReference type="SAM" id="Phobius"/>
    </source>
</evidence>
<feature type="transmembrane region" description="Helical" evidence="2">
    <location>
        <begin position="38"/>
        <end position="56"/>
    </location>
</feature>
<dbReference type="PANTHER" id="PTHR33392">
    <property type="entry name" value="POLYISOPRENYL-TEICHOIC ACID--PEPTIDOGLYCAN TEICHOIC ACID TRANSFERASE TAGU"/>
    <property type="match status" value="1"/>
</dbReference>
<accession>E7G7Z7</accession>
<dbReference type="Proteomes" id="UP000003157">
    <property type="component" value="Unassembled WGS sequence"/>
</dbReference>
<reference evidence="4 5" key="1">
    <citation type="submission" date="2010-12" db="EMBL/GenBank/DDBJ databases">
        <title>The Genome Sequence of Coprobacillus sp. strain 29_1.</title>
        <authorList>
            <consortium name="The Broad Institute Genome Sequencing Platform"/>
            <person name="Earl A."/>
            <person name="Ward D."/>
            <person name="Feldgarden M."/>
            <person name="Gevers D."/>
            <person name="Daigneault M."/>
            <person name="Sibley C.D."/>
            <person name="White A."/>
            <person name="Strauss J."/>
            <person name="Allen-Vercoe E."/>
            <person name="Young S.K."/>
            <person name="Zeng Q."/>
            <person name="Gargeya S."/>
            <person name="Fitzgerald M."/>
            <person name="Haas B."/>
            <person name="Abouelleil A."/>
            <person name="Alvarado L."/>
            <person name="Arachchi H.M."/>
            <person name="Berlin A."/>
            <person name="Brown A."/>
            <person name="Chapman S.B."/>
            <person name="Chen Z."/>
            <person name="Dunbar C."/>
            <person name="Freedman E."/>
            <person name="Gearin G."/>
            <person name="Gellesch M."/>
            <person name="Goldberg J."/>
            <person name="Griggs A."/>
            <person name="Gujja S."/>
            <person name="Heilman E."/>
            <person name="Heiman D."/>
            <person name="Howarth C."/>
            <person name="Larson L."/>
            <person name="Lui A."/>
            <person name="MacDonald P.J.P."/>
            <person name="Mehta T."/>
            <person name="Montmayeur A."/>
            <person name="Murphy C."/>
            <person name="Neiman D."/>
            <person name="Pearson M."/>
            <person name="Priest M."/>
            <person name="Roberts A."/>
            <person name="Saif S."/>
            <person name="Shea T."/>
            <person name="Shenoy N."/>
            <person name="Sisk P."/>
            <person name="Stolte C."/>
            <person name="Sykes S."/>
            <person name="White J."/>
            <person name="Yandava C."/>
            <person name="Nusbaum C."/>
            <person name="Birren B."/>
        </authorList>
    </citation>
    <scope>NUCLEOTIDE SEQUENCE [LARGE SCALE GENOMIC DNA]</scope>
    <source>
        <strain evidence="4 5">29_1</strain>
    </source>
</reference>
<sequence length="486" mass="54398">MKAFDNKYLKRIVFSIQMISMILLIVMAYSVQLIPMKYLIGVGVFFVALLVGEYFLIFYKKEKSKRSLITQILSIILSCGLMVGSFYFYKAGRTVNLMTENKFQTRAFSVIVLKNSEIKNETQLPKHQVGYISSIGTENMSYAVAEIQKNVGNINLKDNKDFKSLLSALYNKNVDAILLDEAFRSLVEQEKDTFSDDTRVIYQVTKDEEAVSSKSVDVTQKPFLVFISGIDEYGDLSTVSRSDVNMLVGVNPNTKQILLISIPRDTYFPLHTSKGMDKFTHAGIYGLQESVNTLQDLVNEDINYYARMNFTSFIEIVDALGGVTVHASQDFTTKIGKYEIKKGENNLNAKQALAFVRERKSFIDGDFERGRNQQRMISAIVKKIGSPAILTSFSSVLDTVSQSVETNFSSSEINALVQMQLADMPAWDIQSYQIEGTPDSLPCYSLGGVSASVVVPSDLSIQQTTNYIDQLMAGEKIQTETGDLDQ</sequence>
<dbReference type="PANTHER" id="PTHR33392:SF6">
    <property type="entry name" value="POLYISOPRENYL-TEICHOIC ACID--PEPTIDOGLYCAN TEICHOIC ACID TRANSFERASE TAGU"/>
    <property type="match status" value="1"/>
</dbReference>
<proteinExistence type="inferred from homology"/>
<dbReference type="EMBL" id="ADKX01000012">
    <property type="protein sequence ID" value="EFW05918.1"/>
    <property type="molecule type" value="Genomic_DNA"/>
</dbReference>
<keyword evidence="2" id="KW-1133">Transmembrane helix</keyword>
<comment type="similarity">
    <text evidence="1">Belongs to the LytR/CpsA/Psr (LCP) family.</text>
</comment>
<dbReference type="STRING" id="100884.GCA_000269565_00818"/>
<dbReference type="SUPFAM" id="SSF53850">
    <property type="entry name" value="Periplasmic binding protein-like II"/>
    <property type="match status" value="1"/>
</dbReference>
<dbReference type="eggNOG" id="COG1316">
    <property type="taxonomic scope" value="Bacteria"/>
</dbReference>
<dbReference type="Pfam" id="PF03816">
    <property type="entry name" value="LytR_cpsA_psr"/>
    <property type="match status" value="1"/>
</dbReference>
<keyword evidence="2" id="KW-0472">Membrane</keyword>
<dbReference type="GeneID" id="78228707"/>
<dbReference type="NCBIfam" id="TIGR00350">
    <property type="entry name" value="lytR_cpsA_psr"/>
    <property type="match status" value="1"/>
</dbReference>
<keyword evidence="2" id="KW-0812">Transmembrane</keyword>
<feature type="domain" description="Cell envelope-related transcriptional attenuator" evidence="3">
    <location>
        <begin position="241"/>
        <end position="384"/>
    </location>
</feature>
<name>E7G7Z7_9FIRM</name>
<organism evidence="4 5">
    <name type="scientific">Coprobacillus cateniformis</name>
    <dbReference type="NCBI Taxonomy" id="100884"/>
    <lineage>
        <taxon>Bacteria</taxon>
        <taxon>Bacillati</taxon>
        <taxon>Bacillota</taxon>
        <taxon>Erysipelotrichia</taxon>
        <taxon>Erysipelotrichales</taxon>
        <taxon>Coprobacillaceae</taxon>
        <taxon>Coprobacillus</taxon>
    </lineage>
</organism>